<sequence>MEGELNTHKTDLQSSPDVLDYRATAWWKIGLNRQEGIIGIILRGKGFQELQQKCSGCQKNVYVAFQLVV</sequence>
<dbReference type="KEGG" id="mpd:MCP_1498"/>
<protein>
    <submittedName>
        <fullName evidence="1">Uncharacterized protein</fullName>
    </submittedName>
</protein>
<accession>D1YYP8</accession>
<proteinExistence type="predicted"/>
<dbReference type="Proteomes" id="UP000001882">
    <property type="component" value="Chromosome"/>
</dbReference>
<reference evidence="1 2" key="2">
    <citation type="journal article" date="2008" name="Int. J. Syst. Evol. Microbiol.">
        <title>Methanocella paludicola gen. nov., sp. nov., a methane-producing archaeon, the first isolate of the lineage 'Rice Cluster I', and proposal of the new archaeal order Methanocellales ord. nov.</title>
        <authorList>
            <person name="Sakai S."/>
            <person name="Imachi H."/>
            <person name="Hanada S."/>
            <person name="Ohashi A."/>
            <person name="Harada H."/>
            <person name="Kamagata Y."/>
        </authorList>
    </citation>
    <scope>NUCLEOTIDE SEQUENCE [LARGE SCALE GENOMIC DNA]</scope>
    <source>
        <strain evidence="2">DSM 17711 / JCM 13418 / NBRC 101707 / SANAE</strain>
    </source>
</reference>
<evidence type="ECO:0000313" key="2">
    <source>
        <dbReference type="Proteomes" id="UP000001882"/>
    </source>
</evidence>
<dbReference type="STRING" id="304371.MCP_1498"/>
<reference evidence="2" key="3">
    <citation type="journal article" date="2011" name="PLoS ONE">
        <title>Genome sequence of a mesophilic hydrogenotrophic methanogen Methanocella paludicola, the first cultivated representative of the order Methanocellales.</title>
        <authorList>
            <person name="Sakai S."/>
            <person name="Takaki Y."/>
            <person name="Shimamura S."/>
            <person name="Sekine M."/>
            <person name="Tajima T."/>
            <person name="Kosugi H."/>
            <person name="Ichikawa N."/>
            <person name="Tasumi E."/>
            <person name="Hiraki A.T."/>
            <person name="Shimizu A."/>
            <person name="Kato Y."/>
            <person name="Nishiko R."/>
            <person name="Mori K."/>
            <person name="Fujita N."/>
            <person name="Imachi H."/>
            <person name="Takai K."/>
        </authorList>
    </citation>
    <scope>NUCLEOTIDE SEQUENCE [LARGE SCALE GENOMIC DNA]</scope>
    <source>
        <strain evidence="2">DSM 17711 / JCM 13418 / NBRC 101707 / SANAE</strain>
    </source>
</reference>
<dbReference type="InParanoid" id="D1YYP8"/>
<name>D1YYP8_METPS</name>
<keyword evidence="2" id="KW-1185">Reference proteome</keyword>
<evidence type="ECO:0000313" key="1">
    <source>
        <dbReference type="EMBL" id="BAI61570.1"/>
    </source>
</evidence>
<organism evidence="1 2">
    <name type="scientific">Methanocella paludicola (strain DSM 17711 / JCM 13418 / NBRC 101707 / SANAE)</name>
    <dbReference type="NCBI Taxonomy" id="304371"/>
    <lineage>
        <taxon>Archaea</taxon>
        <taxon>Methanobacteriati</taxon>
        <taxon>Methanobacteriota</taxon>
        <taxon>Stenosarchaea group</taxon>
        <taxon>Methanomicrobia</taxon>
        <taxon>Methanocellales</taxon>
        <taxon>Methanocellaceae</taxon>
        <taxon>Methanocella</taxon>
    </lineage>
</organism>
<reference evidence="1 2" key="1">
    <citation type="journal article" date="2007" name="Appl. Environ. Microbiol.">
        <title>Isolation of key methanogens for global methane emission from rice paddy fields: a novel isolate affiliated with the clone cluster rice cluster I.</title>
        <authorList>
            <person name="Sakai S."/>
            <person name="Imachi H."/>
            <person name="Sekiguchi Y."/>
            <person name="Ohashi A."/>
            <person name="Harada H."/>
            <person name="Kamagata Y."/>
        </authorList>
    </citation>
    <scope>NUCLEOTIDE SEQUENCE [LARGE SCALE GENOMIC DNA]</scope>
    <source>
        <strain evidence="2">DSM 17711 / JCM 13418 / NBRC 101707 / SANAE</strain>
    </source>
</reference>
<dbReference type="AlphaFoldDB" id="D1YYP8"/>
<dbReference type="EMBL" id="AP011532">
    <property type="protein sequence ID" value="BAI61570.1"/>
    <property type="molecule type" value="Genomic_DNA"/>
</dbReference>
<gene>
    <name evidence="1" type="ordered locus">MCP_1498</name>
</gene>